<dbReference type="VEuPathDB" id="VectorBase:ASTEI20_032096"/>
<dbReference type="GO" id="GO:0008270">
    <property type="term" value="F:zinc ion binding"/>
    <property type="evidence" value="ECO:0007669"/>
    <property type="project" value="UniProtKB-KW"/>
</dbReference>
<evidence type="ECO:0000256" key="11">
    <source>
        <dbReference type="ARBA" id="ARBA00023163"/>
    </source>
</evidence>
<dbReference type="VEuPathDB" id="VectorBase:ASTEI20_036170"/>
<dbReference type="Gene3D" id="3.30.310.10">
    <property type="entry name" value="TATA-Binding Protein"/>
    <property type="match status" value="2"/>
</dbReference>
<dbReference type="Pfam" id="PF07776">
    <property type="entry name" value="zf-AD"/>
    <property type="match status" value="1"/>
</dbReference>
<evidence type="ECO:0000256" key="6">
    <source>
        <dbReference type="ARBA" id="ARBA00022737"/>
    </source>
</evidence>
<dbReference type="InterPro" id="IPR015445">
    <property type="entry name" value="TBP-like"/>
</dbReference>
<dbReference type="PANTHER" id="PTHR24406">
    <property type="entry name" value="TRANSCRIPTIONAL REPRESSOR CTCFL-RELATED"/>
    <property type="match status" value="1"/>
</dbReference>
<dbReference type="GO" id="GO:0005634">
    <property type="term" value="C:nucleus"/>
    <property type="evidence" value="ECO:0007669"/>
    <property type="project" value="UniProtKB-SubCell"/>
</dbReference>
<name>A0A182XYZ1_ANOST</name>
<feature type="region of interest" description="Disordered" evidence="15">
    <location>
        <begin position="206"/>
        <end position="226"/>
    </location>
</feature>
<reference evidence="16" key="2">
    <citation type="submission" date="2020-05" db="UniProtKB">
        <authorList>
            <consortium name="EnsemblMetazoa"/>
        </authorList>
    </citation>
    <scope>IDENTIFICATION</scope>
    <source>
        <strain evidence="16">Indian</strain>
    </source>
</reference>
<keyword evidence="12" id="KW-0539">Nucleus</keyword>
<dbReference type="FunFam" id="3.30.310.10:FF:000005">
    <property type="entry name" value="TATA box-binding protein-like 1"/>
    <property type="match status" value="1"/>
</dbReference>
<dbReference type="SUPFAM" id="SSF57667">
    <property type="entry name" value="beta-beta-alpha zinc fingers"/>
    <property type="match status" value="13"/>
</dbReference>
<dbReference type="SMART" id="SM00355">
    <property type="entry name" value="ZnF_C2H2"/>
    <property type="match status" value="31"/>
</dbReference>
<organism evidence="16 17">
    <name type="scientific">Anopheles stephensi</name>
    <name type="common">Indo-Pakistan malaria mosquito</name>
    <dbReference type="NCBI Taxonomy" id="30069"/>
    <lineage>
        <taxon>Eukaryota</taxon>
        <taxon>Metazoa</taxon>
        <taxon>Ecdysozoa</taxon>
        <taxon>Arthropoda</taxon>
        <taxon>Hexapoda</taxon>
        <taxon>Insecta</taxon>
        <taxon>Pterygota</taxon>
        <taxon>Neoptera</taxon>
        <taxon>Endopterygota</taxon>
        <taxon>Diptera</taxon>
        <taxon>Nematocera</taxon>
        <taxon>Culicoidea</taxon>
        <taxon>Culicidae</taxon>
        <taxon>Anophelinae</taxon>
        <taxon>Anopheles</taxon>
    </lineage>
</organism>
<evidence type="ECO:0000256" key="3">
    <source>
        <dbReference type="ARBA" id="ARBA00005560"/>
    </source>
</evidence>
<dbReference type="Pfam" id="PF00352">
    <property type="entry name" value="TBP"/>
    <property type="match status" value="2"/>
</dbReference>
<evidence type="ECO:0000256" key="2">
    <source>
        <dbReference type="ARBA" id="ARBA00004496"/>
    </source>
</evidence>
<dbReference type="InterPro" id="IPR013087">
    <property type="entry name" value="Znf_C2H2_type"/>
</dbReference>
<dbReference type="Pfam" id="PF13894">
    <property type="entry name" value="zf-C2H2_4"/>
    <property type="match status" value="2"/>
</dbReference>
<dbReference type="SMART" id="SM00868">
    <property type="entry name" value="zf-AD"/>
    <property type="match status" value="4"/>
</dbReference>
<keyword evidence="17" id="KW-1185">Reference proteome</keyword>
<evidence type="ECO:0000256" key="14">
    <source>
        <dbReference type="ARBA" id="ARBA00033173"/>
    </source>
</evidence>
<sequence>MDAAVAPPPPPPAAPLPPPAPPNDVYDVINQKECGICLTFRTEQICFDMFMPREDDLKEIPYLVWKHVGLQFPQETGKHYVCRDCGNAVYEFNRFYLMVQNVHQERQAAALQQVKPEQSEPTVAEEAVQSISHQQNGHHGEMKLDAAPPPLQVDGTGGGSGLPVQDVPECGVKPETNGMPGRGNGAVDGAVEPMQGMASYVALNDTEPESSRIRPPVGTPSRKRKNQEMDEEIIDFYKLVCDVCEERVEYGTMKELNQHMKQMHGEESGRVSCPQCGKMFRTRVKLLEHKNVHLRQDTTSEDDAEKLQSEQMDKEILEFYKRISCELCDSSATGAGAGQQSASSTLYATVKELNHHMRLVHGQQAGTVKCPLCEKKIRTRPKLLEHKRSHQTPNVLLEEDSGKSGNAGGEPGPELTEEQKQTLDREIFDFYKPIICEICEPERAATGQGETGPAAGGQGEPGMVVAMAAAAATAAVATAATTEEEYRSLKQLNQHMRTVHGLESGTIKCQLCAKKFRSRVKLIEHKEMHQNPERFRCGVCQEVHQNLEEHIQNKHQEWEFACEECGKRFPFKNRLTAHMAKVHMKKDIICEECNKPFTKFSIEKHKKTVHGGGGEMFLCKNCPKTFKTRVSLERHMEGHNNGGEQQPVGSAATVICAICNSVLKGMYNLKAHMKRVHVEQTPATCSTCGKTFKSKHSLNTHTANVCTTRQFGCTHSGGGSGIVEKKLAAHNTPKISDSHPSLTSTTGASSSTIISTAATVTASNTTNTPTDADPTDGTEPALETKEPNPDNEPQEEQPEIDIVINNVVCSFSVRCHLNLHDIARQGNNVEFRRENGMVTMKLRRPYTTASIWSSGKITCTGATSEHQAKIAARRYSRCLQKLGFNVRFRNFRIVNVLGTCSMPFGIMIVNFSEKYKKDASYEPELHPGVTYKLQTPKATLKIFSTGSITVTAASVAFVQAAIEQIFPLVYEFRKKRTPVEKLAMVKQPPPDFDPHDVDHLIEEDREGALAEAEGLTYWNGTSDDPMAAMPVEDADEEEETFGDDEDVSTRNNTKAIHKINSIRQNGKKRRLRQLRPIGRAVNDGDSMSDDDLCVTMMALERKENIPKVADIGSTFGAQCDVCLREEKTCFATSDSIFDGKNVLAIVTQHLDVKISLTNICERCWSRLKEFDEFYRMVNEQHRFNPSSKRENNTDAPDHAKDPVDPEPSGVFGMEFVEIKYVPFVEDDRELALVKEEKEPLPDDDCGKLSPKPESMVGDNDEEANPMHDDTDSVLSDDSDESYRAQPASTKRTAKQPSTVDSREPKVDTEILDFYKRLVCEVCDAERMLAGEPSIEYGNLRELNKHMRRAHDQVVATLIKCPLCDKKLRYRGKMLEHRDMHLHPDRFRCVECHEIHQNMAEHMKNKHQERTYCCEECGKRFPFKARLTAHVKKMHTTKDVVCDQCQKSFSKYTIEDHRRAVHESKFICEHCPRTFKSRFSLEQHMEEHAGGLRKSTAATCDKCGVVLRDKYTLQSHIKRMHTEHAPVSCVSCGKVFKSKQHLNSHLANVCTERTFPCPICEKQFKKKIKLKEHMTTHTKSALYQCPYCTKTFSFETQLYKHRKQAHYEQWLEMQQKRKEGVRFKLAETAESSWLCGRCWSALEGFHAFYCEIEAARTQRESPVPPIEKEEDDNDEEEDVSGSLEPKYRTEFFEVKVEPFELLATAEQEDANCSDEKALPCEFVKCEEPLGIDPTAPTSDDEALHGNRSDCSSGDSGGKHRLEKRPKKLHHVDEEAKQSKAIAQKQEDESLHSFYKRIVCEECDNQRMMVGEPQIDFGTWRALLRHTKEVHRHDKVYVKCPLCELKLRTKQTLLQHKDCHENPEKYRCMLCAEIHQNMKEHLQNKHQERQFCCDVCGKKFPFKKRLTVHMKKMHVEKDIICDQCQKPFTKYTIEDHKRSVHSARFVCEHCPKTFNSRFRLLQHMEEHDESLRNSTSVPCTICGQVMRDKYILTRHIKLMHTVQPAVSCTTCGKTFKCKRNLSVHMTNVCMEPTRLFPCTICGKEFRRKNKLKEHMSTHTGKPVYKCSFCPETFRQDTHLYYHRKNAHYEQWLEMQQQRKEGVRFKLTELT</sequence>
<feature type="compositionally biased region" description="Basic residues" evidence="15">
    <location>
        <begin position="1757"/>
        <end position="1768"/>
    </location>
</feature>
<dbReference type="Pfam" id="PF00096">
    <property type="entry name" value="zf-C2H2"/>
    <property type="match status" value="7"/>
</dbReference>
<feature type="compositionally biased region" description="Polar residues" evidence="15">
    <location>
        <begin position="1286"/>
        <end position="1299"/>
    </location>
</feature>
<dbReference type="PROSITE" id="PS50157">
    <property type="entry name" value="ZINC_FINGER_C2H2_2"/>
    <property type="match status" value="18"/>
</dbReference>
<keyword evidence="4" id="KW-0963">Cytoplasm</keyword>
<dbReference type="GO" id="GO:0005737">
    <property type="term" value="C:cytoplasm"/>
    <property type="evidence" value="ECO:0007669"/>
    <property type="project" value="UniProtKB-SubCell"/>
</dbReference>
<dbReference type="Proteomes" id="UP000076408">
    <property type="component" value="Unassembled WGS sequence"/>
</dbReference>
<keyword evidence="8" id="KW-0862">Zinc</keyword>
<protein>
    <recommendedName>
        <fullName evidence="13">TATA box-binding protein-like 1</fullName>
    </recommendedName>
    <alternativeName>
        <fullName evidence="14">TBP-like factor</fullName>
    </alternativeName>
</protein>
<evidence type="ECO:0000256" key="9">
    <source>
        <dbReference type="ARBA" id="ARBA00023015"/>
    </source>
</evidence>
<dbReference type="InterPro" id="IPR000814">
    <property type="entry name" value="TBP"/>
</dbReference>
<reference evidence="17" key="1">
    <citation type="journal article" date="2014" name="Genome Biol.">
        <title>Genome analysis of a major urban malaria vector mosquito, Anopheles stephensi.</title>
        <authorList>
            <person name="Jiang X."/>
            <person name="Peery A."/>
            <person name="Hall A.B."/>
            <person name="Sharma A."/>
            <person name="Chen X.G."/>
            <person name="Waterhouse R.M."/>
            <person name="Komissarov A."/>
            <person name="Riehle M.M."/>
            <person name="Shouche Y."/>
            <person name="Sharakhova M.V."/>
            <person name="Lawson D."/>
            <person name="Pakpour N."/>
            <person name="Arensburger P."/>
            <person name="Davidson V.L."/>
            <person name="Eiglmeier K."/>
            <person name="Emrich S."/>
            <person name="George P."/>
            <person name="Kennedy R.C."/>
            <person name="Mane S.P."/>
            <person name="Maslen G."/>
            <person name="Oringanje C."/>
            <person name="Qi Y."/>
            <person name="Settlage R."/>
            <person name="Tojo M."/>
            <person name="Tubio J.M."/>
            <person name="Unger M.F."/>
            <person name="Wang B."/>
            <person name="Vernick K.D."/>
            <person name="Ribeiro J.M."/>
            <person name="James A.A."/>
            <person name="Michel K."/>
            <person name="Riehle M.A."/>
            <person name="Luckhart S."/>
            <person name="Sharakhov I.V."/>
            <person name="Tu Z."/>
        </authorList>
    </citation>
    <scope>NUCLEOTIDE SEQUENCE [LARGE SCALE GENOMIC DNA]</scope>
    <source>
        <strain evidence="17">Indian</strain>
    </source>
</reference>
<dbReference type="STRING" id="30069.A0A182XYZ1"/>
<feature type="region of interest" description="Disordered" evidence="15">
    <location>
        <begin position="759"/>
        <end position="796"/>
    </location>
</feature>
<evidence type="ECO:0000256" key="5">
    <source>
        <dbReference type="ARBA" id="ARBA00022723"/>
    </source>
</evidence>
<dbReference type="GO" id="GO:0003677">
    <property type="term" value="F:DNA binding"/>
    <property type="evidence" value="ECO:0007669"/>
    <property type="project" value="UniProtKB-KW"/>
</dbReference>
<dbReference type="FunFam" id="3.30.310.10:FF:000009">
    <property type="entry name" value="TatA box-binding protein-like protein 1"/>
    <property type="match status" value="1"/>
</dbReference>
<feature type="region of interest" description="Disordered" evidence="15">
    <location>
        <begin position="1"/>
        <end position="20"/>
    </location>
</feature>
<feature type="compositionally biased region" description="Basic and acidic residues" evidence="15">
    <location>
        <begin position="1234"/>
        <end position="1246"/>
    </location>
</feature>
<comment type="similarity">
    <text evidence="3">Belongs to the TBP family.</text>
</comment>
<feature type="compositionally biased region" description="Acidic residues" evidence="15">
    <location>
        <begin position="1667"/>
        <end position="1678"/>
    </location>
</feature>
<evidence type="ECO:0000256" key="15">
    <source>
        <dbReference type="SAM" id="MobiDB-lite"/>
    </source>
</evidence>
<dbReference type="VEuPathDB" id="VectorBase:ASTE001129"/>
<dbReference type="OMA" id="TRYANKD"/>
<evidence type="ECO:0000313" key="17">
    <source>
        <dbReference type="Proteomes" id="UP000076408"/>
    </source>
</evidence>
<dbReference type="EnsemblMetazoa" id="ASTEI01427-RA">
    <property type="protein sequence ID" value="ASTEI01427-PA"/>
    <property type="gene ID" value="ASTEI01427"/>
</dbReference>
<dbReference type="FunFam" id="3.30.160.60:FF:000145">
    <property type="entry name" value="Zinc finger protein 574"/>
    <property type="match status" value="2"/>
</dbReference>
<dbReference type="VEuPathDB" id="VectorBase:ASTEI01427"/>
<feature type="compositionally biased region" description="Low complexity" evidence="15">
    <location>
        <begin position="759"/>
        <end position="778"/>
    </location>
</feature>
<dbReference type="VEuPathDB" id="VectorBase:ASTE002380"/>
<dbReference type="VEuPathDB" id="VectorBase:ASTEI20_039921"/>
<dbReference type="CDD" id="cd04517">
    <property type="entry name" value="TLF"/>
    <property type="match status" value="1"/>
</dbReference>
<evidence type="ECO:0000256" key="8">
    <source>
        <dbReference type="ARBA" id="ARBA00022833"/>
    </source>
</evidence>
<dbReference type="Gene3D" id="3.30.160.60">
    <property type="entry name" value="Classic Zinc Finger"/>
    <property type="match status" value="14"/>
</dbReference>
<dbReference type="SUPFAM" id="SSF55945">
    <property type="entry name" value="TATA-box binding protein-like"/>
    <property type="match status" value="2"/>
</dbReference>
<feature type="region of interest" description="Disordered" evidence="15">
    <location>
        <begin position="1658"/>
        <end position="1682"/>
    </location>
</feature>
<dbReference type="PROSITE" id="PS00028">
    <property type="entry name" value="ZINC_FINGER_C2H2_1"/>
    <property type="match status" value="18"/>
</dbReference>
<feature type="region of interest" description="Disordered" evidence="15">
    <location>
        <begin position="1182"/>
        <end position="1208"/>
    </location>
</feature>
<dbReference type="InterPro" id="IPR012934">
    <property type="entry name" value="Znf_AD"/>
</dbReference>
<keyword evidence="5" id="KW-0479">Metal-binding</keyword>
<feature type="region of interest" description="Disordered" evidence="15">
    <location>
        <begin position="1234"/>
        <end position="1304"/>
    </location>
</feature>
<evidence type="ECO:0000256" key="10">
    <source>
        <dbReference type="ARBA" id="ARBA00023125"/>
    </source>
</evidence>
<dbReference type="Gene3D" id="3.40.1800.20">
    <property type="match status" value="2"/>
</dbReference>
<accession>A0A182XYZ1</accession>
<feature type="compositionally biased region" description="Basic and acidic residues" evidence="15">
    <location>
        <begin position="1182"/>
        <end position="1203"/>
    </location>
</feature>
<dbReference type="InterPro" id="IPR050888">
    <property type="entry name" value="ZnF_C2H2-type_TF"/>
</dbReference>
<keyword evidence="10" id="KW-0238">DNA-binding</keyword>
<comment type="subcellular location">
    <subcellularLocation>
        <location evidence="2">Cytoplasm</location>
    </subcellularLocation>
    <subcellularLocation>
        <location evidence="1">Nucleus</location>
    </subcellularLocation>
</comment>
<evidence type="ECO:0000256" key="4">
    <source>
        <dbReference type="ARBA" id="ARBA00022490"/>
    </source>
</evidence>
<keyword evidence="9" id="KW-0805">Transcription regulation</keyword>
<feature type="region of interest" description="Disordered" evidence="15">
    <location>
        <begin position="383"/>
        <end position="419"/>
    </location>
</feature>
<dbReference type="InterPro" id="IPR012295">
    <property type="entry name" value="TBP_dom_sf"/>
</dbReference>
<keyword evidence="6" id="KW-0677">Repeat</keyword>
<dbReference type="InterPro" id="IPR036236">
    <property type="entry name" value="Znf_C2H2_sf"/>
</dbReference>
<evidence type="ECO:0000313" key="16">
    <source>
        <dbReference type="EnsemblMetazoa" id="ASTEI01427-PA"/>
    </source>
</evidence>
<evidence type="ECO:0000256" key="13">
    <source>
        <dbReference type="ARBA" id="ARBA00023474"/>
    </source>
</evidence>
<evidence type="ECO:0000256" key="1">
    <source>
        <dbReference type="ARBA" id="ARBA00004123"/>
    </source>
</evidence>
<dbReference type="GO" id="GO:0006352">
    <property type="term" value="P:DNA-templated transcription initiation"/>
    <property type="evidence" value="ECO:0007669"/>
    <property type="project" value="InterPro"/>
</dbReference>
<feature type="region of interest" description="Disordered" evidence="15">
    <location>
        <begin position="1730"/>
        <end position="1783"/>
    </location>
</feature>
<dbReference type="PRINTS" id="PR00686">
    <property type="entry name" value="TIFACTORIID"/>
</dbReference>
<proteinExistence type="inferred from homology"/>
<dbReference type="VEuPathDB" id="VectorBase:ASTE002378"/>
<evidence type="ECO:0000256" key="7">
    <source>
        <dbReference type="ARBA" id="ARBA00022771"/>
    </source>
</evidence>
<keyword evidence="7" id="KW-0863">Zinc-finger</keyword>
<evidence type="ECO:0000256" key="12">
    <source>
        <dbReference type="ARBA" id="ARBA00023242"/>
    </source>
</evidence>
<keyword evidence="11" id="KW-0804">Transcription</keyword>